<dbReference type="InterPro" id="IPR000760">
    <property type="entry name" value="Inositol_monophosphatase-like"/>
</dbReference>
<dbReference type="Proteomes" id="UP001165383">
    <property type="component" value="Unassembled WGS sequence"/>
</dbReference>
<evidence type="ECO:0000313" key="9">
    <source>
        <dbReference type="Proteomes" id="UP001165383"/>
    </source>
</evidence>
<dbReference type="InterPro" id="IPR022337">
    <property type="entry name" value="Inositol_monophosphatase_SuhB"/>
</dbReference>
<dbReference type="EMBL" id="JAMGBB010000001">
    <property type="protein sequence ID" value="MCL6740793.1"/>
    <property type="molecule type" value="Genomic_DNA"/>
</dbReference>
<evidence type="ECO:0000256" key="7">
    <source>
        <dbReference type="RuleBase" id="RU364068"/>
    </source>
</evidence>
<comment type="catalytic activity">
    <reaction evidence="1 7">
        <text>a myo-inositol phosphate + H2O = myo-inositol + phosphate</text>
        <dbReference type="Rhea" id="RHEA:24056"/>
        <dbReference type="ChEBI" id="CHEBI:15377"/>
        <dbReference type="ChEBI" id="CHEBI:17268"/>
        <dbReference type="ChEBI" id="CHEBI:43474"/>
        <dbReference type="ChEBI" id="CHEBI:84139"/>
        <dbReference type="EC" id="3.1.3.25"/>
    </reaction>
</comment>
<evidence type="ECO:0000256" key="5">
    <source>
        <dbReference type="ARBA" id="ARBA00022801"/>
    </source>
</evidence>
<keyword evidence="6 7" id="KW-0460">Magnesium</keyword>
<dbReference type="EC" id="3.1.3.25" evidence="7"/>
<comment type="cofactor">
    <cofactor evidence="2 7">
        <name>Mg(2+)</name>
        <dbReference type="ChEBI" id="CHEBI:18420"/>
    </cofactor>
</comment>
<dbReference type="PRINTS" id="PR00377">
    <property type="entry name" value="IMPHPHTASES"/>
</dbReference>
<dbReference type="InterPro" id="IPR020550">
    <property type="entry name" value="Inositol_monophosphatase_CS"/>
</dbReference>
<reference evidence="8" key="1">
    <citation type="submission" date="2022-05" db="EMBL/GenBank/DDBJ databases">
        <authorList>
            <person name="Jo J.-H."/>
            <person name="Im W.-T."/>
        </authorList>
    </citation>
    <scope>NUCLEOTIDE SEQUENCE</scope>
    <source>
        <strain evidence="8">RB56-2</strain>
    </source>
</reference>
<dbReference type="Pfam" id="PF00459">
    <property type="entry name" value="Inositol_P"/>
    <property type="match status" value="1"/>
</dbReference>
<dbReference type="SUPFAM" id="SSF56655">
    <property type="entry name" value="Carbohydrate phosphatase"/>
    <property type="match status" value="1"/>
</dbReference>
<dbReference type="Gene3D" id="3.40.190.80">
    <property type="match status" value="1"/>
</dbReference>
<keyword evidence="4 7" id="KW-0479">Metal-binding</keyword>
<dbReference type="Gene3D" id="3.30.540.10">
    <property type="entry name" value="Fructose-1,6-Bisphosphatase, subunit A, domain 1"/>
    <property type="match status" value="1"/>
</dbReference>
<dbReference type="PANTHER" id="PTHR20854:SF4">
    <property type="entry name" value="INOSITOL-1-MONOPHOSPHATASE-RELATED"/>
    <property type="match status" value="1"/>
</dbReference>
<dbReference type="PRINTS" id="PR01959">
    <property type="entry name" value="SBIMPHPHTASE"/>
</dbReference>
<evidence type="ECO:0000256" key="1">
    <source>
        <dbReference type="ARBA" id="ARBA00001033"/>
    </source>
</evidence>
<evidence type="ECO:0000256" key="6">
    <source>
        <dbReference type="ARBA" id="ARBA00022842"/>
    </source>
</evidence>
<sequence length="256" mass="27507">MLEAAFAAGEGLKRDFANIAQLEIRHKQGLDDMFSEADLRAEQTVRERLSSFRQDYGFLGEEGGLVPGADPDNVWIVDPLDGTTNFLIGLPLFAVNIALAHQGKAVAGVTHIPLLEETFWAERGLGAHLNDQPIRVSSRNKMIEAVLGVGIPFASKPRHEQFATEMARLTPRVSGIRRLGAAAVDMAYVACGRFDAYWEQSVNAWDIAAGVVIVEEAGGIVTDTLGRPLVLDNGTVLASVPQLHSELVGAIAPVDG</sequence>
<comment type="caution">
    <text evidence="8">The sequence shown here is derived from an EMBL/GenBank/DDBJ whole genome shotgun (WGS) entry which is preliminary data.</text>
</comment>
<evidence type="ECO:0000256" key="4">
    <source>
        <dbReference type="ARBA" id="ARBA00022723"/>
    </source>
</evidence>
<keyword evidence="5 7" id="KW-0378">Hydrolase</keyword>
<keyword evidence="9" id="KW-1185">Reference proteome</keyword>
<evidence type="ECO:0000256" key="2">
    <source>
        <dbReference type="ARBA" id="ARBA00001946"/>
    </source>
</evidence>
<dbReference type="PANTHER" id="PTHR20854">
    <property type="entry name" value="INOSITOL MONOPHOSPHATASE"/>
    <property type="match status" value="1"/>
</dbReference>
<organism evidence="8 9">
    <name type="scientific">Sphingomonas brevis</name>
    <dbReference type="NCBI Taxonomy" id="2908206"/>
    <lineage>
        <taxon>Bacteria</taxon>
        <taxon>Pseudomonadati</taxon>
        <taxon>Pseudomonadota</taxon>
        <taxon>Alphaproteobacteria</taxon>
        <taxon>Sphingomonadales</taxon>
        <taxon>Sphingomonadaceae</taxon>
        <taxon>Sphingomonas</taxon>
    </lineage>
</organism>
<evidence type="ECO:0000256" key="3">
    <source>
        <dbReference type="ARBA" id="ARBA00009759"/>
    </source>
</evidence>
<gene>
    <name evidence="8" type="ORF">LZ518_06555</name>
</gene>
<comment type="similarity">
    <text evidence="3 7">Belongs to the inositol monophosphatase superfamily.</text>
</comment>
<accession>A0ABT0S8T1</accession>
<evidence type="ECO:0000313" key="8">
    <source>
        <dbReference type="EMBL" id="MCL6740793.1"/>
    </source>
</evidence>
<proteinExistence type="inferred from homology"/>
<dbReference type="CDD" id="cd01639">
    <property type="entry name" value="IMPase"/>
    <property type="match status" value="1"/>
</dbReference>
<dbReference type="PROSITE" id="PS00630">
    <property type="entry name" value="IMP_2"/>
    <property type="match status" value="1"/>
</dbReference>
<protein>
    <recommendedName>
        <fullName evidence="7">Inositol-1-monophosphatase</fullName>
        <ecNumber evidence="7">3.1.3.25</ecNumber>
    </recommendedName>
</protein>
<name>A0ABT0S8T1_9SPHN</name>
<dbReference type="InterPro" id="IPR033942">
    <property type="entry name" value="IMPase"/>
</dbReference>